<evidence type="ECO:0000313" key="1">
    <source>
        <dbReference type="EMBL" id="CRX39227.1"/>
    </source>
</evidence>
<protein>
    <submittedName>
        <fullName evidence="1">Spore coat polysaccharide biosynthesis protein SpsF</fullName>
        <ecNumber evidence="1">2.7.7.38</ecNumber>
    </submittedName>
</protein>
<dbReference type="Pfam" id="PF02348">
    <property type="entry name" value="CTP_transf_3"/>
    <property type="match status" value="1"/>
</dbReference>
<name>A0A0H5DRK6_9BACT</name>
<organism evidence="1 2">
    <name type="scientific">Estrella lausannensis</name>
    <dbReference type="NCBI Taxonomy" id="483423"/>
    <lineage>
        <taxon>Bacteria</taxon>
        <taxon>Pseudomonadati</taxon>
        <taxon>Chlamydiota</taxon>
        <taxon>Chlamydiia</taxon>
        <taxon>Parachlamydiales</taxon>
        <taxon>Candidatus Criblamydiaceae</taxon>
        <taxon>Estrella</taxon>
    </lineage>
</organism>
<accession>A0A0H5DRK6</accession>
<dbReference type="GO" id="GO:0005829">
    <property type="term" value="C:cytosol"/>
    <property type="evidence" value="ECO:0007669"/>
    <property type="project" value="TreeGrafter"/>
</dbReference>
<keyword evidence="2" id="KW-1185">Reference proteome</keyword>
<reference evidence="2" key="1">
    <citation type="submission" date="2015-06" db="EMBL/GenBank/DDBJ databases">
        <authorList>
            <person name="Bertelli C."/>
        </authorList>
    </citation>
    <scope>NUCLEOTIDE SEQUENCE [LARGE SCALE GENOMIC DNA]</scope>
    <source>
        <strain evidence="2">CRIB-30</strain>
    </source>
</reference>
<keyword evidence="1" id="KW-0808">Transferase</keyword>
<dbReference type="EMBL" id="CWGJ01000026">
    <property type="protein sequence ID" value="CRX39227.1"/>
    <property type="molecule type" value="Genomic_DNA"/>
</dbReference>
<dbReference type="EC" id="2.7.7.38" evidence="1"/>
<dbReference type="AlphaFoldDB" id="A0A0H5DRK6"/>
<dbReference type="Proteomes" id="UP000220251">
    <property type="component" value="Unassembled WGS sequence"/>
</dbReference>
<proteinExistence type="predicted"/>
<dbReference type="InterPro" id="IPR003329">
    <property type="entry name" value="Cytidylyl_trans"/>
</dbReference>
<dbReference type="PANTHER" id="PTHR42866:SF1">
    <property type="entry name" value="SPORE COAT POLYSACCHARIDE BIOSYNTHESIS PROTEIN SPSF"/>
    <property type="match status" value="1"/>
</dbReference>
<keyword evidence="1" id="KW-0548">Nucleotidyltransferase</keyword>
<gene>
    <name evidence="1" type="primary">spsF</name>
    <name evidence="1" type="ORF">ELAC_1902</name>
</gene>
<dbReference type="SUPFAM" id="SSF53448">
    <property type="entry name" value="Nucleotide-diphospho-sugar transferases"/>
    <property type="match status" value="1"/>
</dbReference>
<sequence length="253" mass="28570">MKGMTPYQSHLSISAIIQARMGSTRLPGKVLKQVLGKPLLQWIIERLQRCKYLNSIVVATTTLPEDNPIEALALSESVECFRGDSEDVLSRYIGAMRRFGTDIGVRITGDCPLIDPSIVDEAIQLFLDPSSHFDYVSNCVKRTYPRGLDVEVFSFEALEQANRSANTKEEREHVTYYIVTHPTLFNMGSMEQKEDLSSLRLTVDTEEDFLLVSKIIEGLAEKHPHFGLPEIVTLLSNHPEWLAINAHIQQKKV</sequence>
<evidence type="ECO:0000313" key="2">
    <source>
        <dbReference type="Proteomes" id="UP000220251"/>
    </source>
</evidence>
<dbReference type="InterPro" id="IPR029044">
    <property type="entry name" value="Nucleotide-diphossugar_trans"/>
</dbReference>
<dbReference type="GO" id="GO:0008690">
    <property type="term" value="F:3-deoxy-manno-octulosonate cytidylyltransferase activity"/>
    <property type="evidence" value="ECO:0007669"/>
    <property type="project" value="UniProtKB-EC"/>
</dbReference>
<dbReference type="CDD" id="cd02518">
    <property type="entry name" value="GT2_SpsF"/>
    <property type="match status" value="1"/>
</dbReference>
<dbReference type="Gene3D" id="3.90.550.10">
    <property type="entry name" value="Spore Coat Polysaccharide Biosynthesis Protein SpsA, Chain A"/>
    <property type="match status" value="1"/>
</dbReference>
<dbReference type="PANTHER" id="PTHR42866">
    <property type="entry name" value="3-DEOXY-MANNO-OCTULOSONATE CYTIDYLYLTRANSFERASE"/>
    <property type="match status" value="1"/>
</dbReference>